<dbReference type="AlphaFoldDB" id="A0A1I3ZF17"/>
<dbReference type="Pfam" id="PF00753">
    <property type="entry name" value="Lactamase_B"/>
    <property type="match status" value="1"/>
</dbReference>
<evidence type="ECO:0000313" key="8">
    <source>
        <dbReference type="Proteomes" id="UP000199473"/>
    </source>
</evidence>
<dbReference type="GO" id="GO:0046872">
    <property type="term" value="F:metal ion binding"/>
    <property type="evidence" value="ECO:0007669"/>
    <property type="project" value="UniProtKB-KW"/>
</dbReference>
<organism evidence="7 8">
    <name type="scientific">Falsiroseomonas stagni DSM 19981</name>
    <dbReference type="NCBI Taxonomy" id="1123062"/>
    <lineage>
        <taxon>Bacteria</taxon>
        <taxon>Pseudomonadati</taxon>
        <taxon>Pseudomonadota</taxon>
        <taxon>Alphaproteobacteria</taxon>
        <taxon>Acetobacterales</taxon>
        <taxon>Roseomonadaceae</taxon>
        <taxon>Falsiroseomonas</taxon>
    </lineage>
</organism>
<dbReference type="InterPro" id="IPR051013">
    <property type="entry name" value="MBL_superfamily_lactonases"/>
</dbReference>
<evidence type="ECO:0000256" key="1">
    <source>
        <dbReference type="ARBA" id="ARBA00001947"/>
    </source>
</evidence>
<keyword evidence="3" id="KW-0479">Metal-binding</keyword>
<keyword evidence="8" id="KW-1185">Reference proteome</keyword>
<dbReference type="InterPro" id="IPR036866">
    <property type="entry name" value="RibonucZ/Hydroxyglut_hydro"/>
</dbReference>
<feature type="domain" description="Metallo-beta-lactamase" evidence="6">
    <location>
        <begin position="24"/>
        <end position="209"/>
    </location>
</feature>
<dbReference type="GO" id="GO:0016787">
    <property type="term" value="F:hydrolase activity"/>
    <property type="evidence" value="ECO:0007669"/>
    <property type="project" value="UniProtKB-KW"/>
</dbReference>
<evidence type="ECO:0000256" key="4">
    <source>
        <dbReference type="ARBA" id="ARBA00022801"/>
    </source>
</evidence>
<evidence type="ECO:0000256" key="3">
    <source>
        <dbReference type="ARBA" id="ARBA00022723"/>
    </source>
</evidence>
<gene>
    <name evidence="7" type="ORF">SAMN02745775_102420</name>
</gene>
<sequence>MNWTVETLIQGYPGKSKQQGGLGFSTVALARGPDGRIAVLDTGRSGARRLILDRLQAVGVAADAVTDVLVTHLHYDHVENWSMFRKALIHVPGAELDYALRQPEGAPLWPEFCLRALAENPRMRRLVGGETGIPGITCFEAPGHSPHHLVFVLEGAVRTIFSADVAKNRAELATGVADMTMDAAVHCASIARLNAMWRELPGTVLLPGHDVALRIGADGRPEAMEKRVLDIQAWFGASLDEVTKFDVTETGAT</sequence>
<evidence type="ECO:0000256" key="2">
    <source>
        <dbReference type="ARBA" id="ARBA00007749"/>
    </source>
</evidence>
<dbReference type="InterPro" id="IPR001279">
    <property type="entry name" value="Metallo-B-lactamas"/>
</dbReference>
<dbReference type="PANTHER" id="PTHR42978:SF2">
    <property type="entry name" value="102 KBASES UNSTABLE REGION: FROM 1 TO 119443"/>
    <property type="match status" value="1"/>
</dbReference>
<evidence type="ECO:0000259" key="6">
    <source>
        <dbReference type="SMART" id="SM00849"/>
    </source>
</evidence>
<reference evidence="7 8" key="1">
    <citation type="submission" date="2016-10" db="EMBL/GenBank/DDBJ databases">
        <authorList>
            <person name="de Groot N.N."/>
        </authorList>
    </citation>
    <scope>NUCLEOTIDE SEQUENCE [LARGE SCALE GENOMIC DNA]</scope>
    <source>
        <strain evidence="7 8">DSM 19981</strain>
    </source>
</reference>
<dbReference type="SUPFAM" id="SSF56281">
    <property type="entry name" value="Metallo-hydrolase/oxidoreductase"/>
    <property type="match status" value="1"/>
</dbReference>
<evidence type="ECO:0000256" key="5">
    <source>
        <dbReference type="ARBA" id="ARBA00022833"/>
    </source>
</evidence>
<dbReference type="EMBL" id="FOSQ01000002">
    <property type="protein sequence ID" value="SFK42146.1"/>
    <property type="molecule type" value="Genomic_DNA"/>
</dbReference>
<dbReference type="Proteomes" id="UP000199473">
    <property type="component" value="Unassembled WGS sequence"/>
</dbReference>
<dbReference type="STRING" id="1123062.SAMN02745775_102420"/>
<dbReference type="PANTHER" id="PTHR42978">
    <property type="entry name" value="QUORUM-QUENCHING LACTONASE YTNP-RELATED-RELATED"/>
    <property type="match status" value="1"/>
</dbReference>
<dbReference type="SMART" id="SM00849">
    <property type="entry name" value="Lactamase_B"/>
    <property type="match status" value="1"/>
</dbReference>
<proteinExistence type="inferred from homology"/>
<protein>
    <submittedName>
        <fullName evidence="7">Glyoxylase, beta-lactamase superfamily II</fullName>
    </submittedName>
</protein>
<accession>A0A1I3ZF17</accession>
<keyword evidence="4" id="KW-0378">Hydrolase</keyword>
<evidence type="ECO:0000313" key="7">
    <source>
        <dbReference type="EMBL" id="SFK42146.1"/>
    </source>
</evidence>
<keyword evidence="5" id="KW-0862">Zinc</keyword>
<name>A0A1I3ZF17_9PROT</name>
<dbReference type="Gene3D" id="3.60.15.10">
    <property type="entry name" value="Ribonuclease Z/Hydroxyacylglutathione hydrolase-like"/>
    <property type="match status" value="1"/>
</dbReference>
<comment type="cofactor">
    <cofactor evidence="1">
        <name>Zn(2+)</name>
        <dbReference type="ChEBI" id="CHEBI:29105"/>
    </cofactor>
</comment>
<comment type="similarity">
    <text evidence="2">Belongs to the metallo-beta-lactamase superfamily.</text>
</comment>
<dbReference type="RefSeq" id="WP_175533830.1">
    <property type="nucleotide sequence ID" value="NZ_FOSQ01000002.1"/>
</dbReference>